<keyword evidence="1" id="KW-1133">Transmembrane helix</keyword>
<dbReference type="RefSeq" id="WP_312032566.1">
    <property type="nucleotide sequence ID" value="NZ_CP051151.1"/>
</dbReference>
<proteinExistence type="predicted"/>
<protein>
    <recommendedName>
        <fullName evidence="4">DUF1700 domain-containing protein</fullName>
    </recommendedName>
</protein>
<keyword evidence="1" id="KW-0472">Membrane</keyword>
<dbReference type="Proteomes" id="UP000512167">
    <property type="component" value="Chromosome"/>
</dbReference>
<feature type="transmembrane region" description="Helical" evidence="1">
    <location>
        <begin position="250"/>
        <end position="270"/>
    </location>
</feature>
<dbReference type="AlphaFoldDB" id="A0A7L6N4A5"/>
<evidence type="ECO:0000313" key="2">
    <source>
        <dbReference type="EMBL" id="QLY40068.1"/>
    </source>
</evidence>
<organism evidence="2 3">
    <name type="scientific">Hujiaoplasma nucleasis</name>
    <dbReference type="NCBI Taxonomy" id="2725268"/>
    <lineage>
        <taxon>Bacteria</taxon>
        <taxon>Bacillati</taxon>
        <taxon>Mycoplasmatota</taxon>
        <taxon>Mollicutes</taxon>
        <taxon>Candidatus Izemoplasmatales</taxon>
        <taxon>Hujiaoplasmataceae</taxon>
        <taxon>Hujiaoplasma</taxon>
    </lineage>
</organism>
<reference evidence="2 3" key="1">
    <citation type="submission" date="2020-04" db="EMBL/GenBank/DDBJ databases">
        <authorList>
            <person name="Zheng R.K."/>
            <person name="Sun C.M."/>
        </authorList>
    </citation>
    <scope>NUCLEOTIDE SEQUENCE [LARGE SCALE GENOMIC DNA]</scope>
    <source>
        <strain evidence="3">zrk29</strain>
    </source>
</reference>
<feature type="transmembrane region" description="Helical" evidence="1">
    <location>
        <begin position="100"/>
        <end position="116"/>
    </location>
</feature>
<feature type="transmembrane region" description="Helical" evidence="1">
    <location>
        <begin position="197"/>
        <end position="214"/>
    </location>
</feature>
<keyword evidence="3" id="KW-1185">Reference proteome</keyword>
<dbReference type="EMBL" id="CP051151">
    <property type="protein sequence ID" value="QLY40068.1"/>
    <property type="molecule type" value="Genomic_DNA"/>
</dbReference>
<gene>
    <name evidence="2" type="ORF">HF295_04010</name>
</gene>
<feature type="transmembrane region" description="Helical" evidence="1">
    <location>
        <begin position="148"/>
        <end position="164"/>
    </location>
</feature>
<feature type="transmembrane region" description="Helical" evidence="1">
    <location>
        <begin position="226"/>
        <end position="244"/>
    </location>
</feature>
<feature type="transmembrane region" description="Helical" evidence="1">
    <location>
        <begin position="171"/>
        <end position="191"/>
    </location>
</feature>
<evidence type="ECO:0000256" key="1">
    <source>
        <dbReference type="SAM" id="Phobius"/>
    </source>
</evidence>
<keyword evidence="1" id="KW-0812">Transmembrane</keyword>
<evidence type="ECO:0008006" key="4">
    <source>
        <dbReference type="Google" id="ProtNLM"/>
    </source>
</evidence>
<feature type="transmembrane region" description="Helical" evidence="1">
    <location>
        <begin position="125"/>
        <end position="142"/>
    </location>
</feature>
<feature type="transmembrane region" description="Helical" evidence="1">
    <location>
        <begin position="76"/>
        <end position="94"/>
    </location>
</feature>
<evidence type="ECO:0000313" key="3">
    <source>
        <dbReference type="Proteomes" id="UP000512167"/>
    </source>
</evidence>
<dbReference type="Pfam" id="PF22564">
    <property type="entry name" value="HAAS"/>
    <property type="match status" value="1"/>
</dbReference>
<sequence>MSKEKYLEKLEYYLQESNFDREEIQDILEEYTMIIDEAIDNGILEEELEEHIGQPRELVRHLRKTVVIKRVKKNRLVALSPFIAMIVFFGLGFAKGWWNVAWLAFLLIPISGIISSKRKSPMKSLIELAPLISLLIFLAIGLSFKVWRPTWVIFFIIPALSILEKRQTYRVISFIVFISLPILYVLSFYFFPFRFNWLILLAMVLPAFYSNVIFSFRINGLRDRRIEMLIGMLVLTLLTVYIVFGSLYDIWHPLWLIFLLVPVASILLSSARMNQKISLVALSPFVAITLFFLFGYFFNGYYWSWMFFFLIPMTAIIKNS</sequence>
<accession>A0A7L6N4A5</accession>
<dbReference type="KEGG" id="tbk:HF295_04010"/>
<feature type="transmembrane region" description="Helical" evidence="1">
    <location>
        <begin position="277"/>
        <end position="294"/>
    </location>
</feature>
<name>A0A7L6N4A5_9MOLU</name>